<gene>
    <name evidence="16" type="primary">Il18rap</name>
    <name evidence="16" type="ORF">GTO95_0005766</name>
</gene>
<feature type="domain" description="TIR" evidence="14">
    <location>
        <begin position="360"/>
        <end position="511"/>
    </location>
</feature>
<keyword evidence="8 13" id="KW-0472">Membrane</keyword>
<dbReference type="InterPro" id="IPR035897">
    <property type="entry name" value="Toll_tir_struct_dom_sf"/>
</dbReference>
<dbReference type="PANTHER" id="PTHR11890:SF23">
    <property type="entry name" value="INTERLEUKIN-18 RECEPTOR ACCESSORY PROTEIN"/>
    <property type="match status" value="1"/>
</dbReference>
<keyword evidence="5" id="KW-0677">Repeat</keyword>
<evidence type="ECO:0000313" key="16">
    <source>
        <dbReference type="EMBL" id="MBN3313131.1"/>
    </source>
</evidence>
<dbReference type="InterPro" id="IPR007110">
    <property type="entry name" value="Ig-like_dom"/>
</dbReference>
<keyword evidence="4" id="KW-0732">Signal</keyword>
<evidence type="ECO:0000256" key="6">
    <source>
        <dbReference type="ARBA" id="ARBA00022801"/>
    </source>
</evidence>
<feature type="domain" description="Ig-like" evidence="15">
    <location>
        <begin position="116"/>
        <end position="173"/>
    </location>
</feature>
<dbReference type="Gene3D" id="3.40.50.10140">
    <property type="entry name" value="Toll/interleukin-1 receptor homology (TIR) domain"/>
    <property type="match status" value="1"/>
</dbReference>
<dbReference type="InterPro" id="IPR013783">
    <property type="entry name" value="Ig-like_fold"/>
</dbReference>
<protein>
    <submittedName>
        <fullName evidence="16">I18RA protein</fullName>
    </submittedName>
</protein>
<dbReference type="FunFam" id="3.40.50.10140:FF:000002">
    <property type="entry name" value="Interleukin 1 receptor accessory protein"/>
    <property type="match status" value="1"/>
</dbReference>
<evidence type="ECO:0000256" key="9">
    <source>
        <dbReference type="ARBA" id="ARBA00023157"/>
    </source>
</evidence>
<evidence type="ECO:0000256" key="2">
    <source>
        <dbReference type="ARBA" id="ARBA00009752"/>
    </source>
</evidence>
<name>A0A8J7NGN0_ATRSP</name>
<dbReference type="AlphaFoldDB" id="A0A8J7NGN0"/>
<keyword evidence="17" id="KW-1185">Reference proteome</keyword>
<evidence type="ECO:0000256" key="3">
    <source>
        <dbReference type="ARBA" id="ARBA00022692"/>
    </source>
</evidence>
<evidence type="ECO:0000256" key="10">
    <source>
        <dbReference type="ARBA" id="ARBA00023170"/>
    </source>
</evidence>
<organism evidence="16 17">
    <name type="scientific">Atractosteus spatula</name>
    <name type="common">Alligator gar</name>
    <name type="synonym">Lepisosteus spatula</name>
    <dbReference type="NCBI Taxonomy" id="7917"/>
    <lineage>
        <taxon>Eukaryota</taxon>
        <taxon>Metazoa</taxon>
        <taxon>Chordata</taxon>
        <taxon>Craniata</taxon>
        <taxon>Vertebrata</taxon>
        <taxon>Euteleostomi</taxon>
        <taxon>Actinopterygii</taxon>
        <taxon>Neopterygii</taxon>
        <taxon>Holostei</taxon>
        <taxon>Semionotiformes</taxon>
        <taxon>Lepisosteidae</taxon>
        <taxon>Atractosteus</taxon>
    </lineage>
</organism>
<proteinExistence type="inferred from homology"/>
<sequence length="536" mass="62479">MQCDSPYQGFLYNNSEKDVHWFKYPQNGSDAQHIINGKDNIIKEGNSLWFTDIEDRHSGIYSCKSRKKKIQCKLNISLMLNYREHRFYFFLEVKQRNETICQEYGENRRFLLIGRGEEIKCPGVSCYSTPSNVSIRWYKNAKSAMNKNRGMRIEQDKLVLYTIYIEDSANFTCDFDYVDKINWTVRRVVKTKVIQKDTERPPQILNPYRSMTVEVELGKPFTLHCKVQFGFERNFTPVIKWMMHYNENSTSILLEMDRPRTVEQTIGEEIIIQSAQLKEVTEQHLEATFICFAQNSKGNETSILKLKKKPEVPGLLYIIIGPIVTVVTISVFSVVVYYYWIEILLIYRNYFTFNEARGGKEYDAFVSFASNSSSEEAVGVTEETFALYRLPEVLEQQCGYRLCLLERDVLPGGAYTEDIVSCIQRSRRAICILTPFYFLSPCLFELESALQTLLKDNQFKVIFIKFKSLHEIETLPPLVRKALKVFPALEWNPVESFHSNSKFWRDLKSAMSVKKISFSHKGVQLHDTSHTVGKLY</sequence>
<feature type="domain" description="Ig-like" evidence="15">
    <location>
        <begin position="202"/>
        <end position="307"/>
    </location>
</feature>
<comment type="caution">
    <text evidence="16">The sequence shown here is derived from an EMBL/GenBank/DDBJ whole genome shotgun (WGS) entry which is preliminary data.</text>
</comment>
<dbReference type="GO" id="GO:0042008">
    <property type="term" value="F:interleukin-18 receptor activity"/>
    <property type="evidence" value="ECO:0007669"/>
    <property type="project" value="TreeGrafter"/>
</dbReference>
<reference evidence="16" key="1">
    <citation type="journal article" date="2021" name="Cell">
        <title>Tracing the genetic footprints of vertebrate landing in non-teleost ray-finned fishes.</title>
        <authorList>
            <person name="Bi X."/>
            <person name="Wang K."/>
            <person name="Yang L."/>
            <person name="Pan H."/>
            <person name="Jiang H."/>
            <person name="Wei Q."/>
            <person name="Fang M."/>
            <person name="Yu H."/>
            <person name="Zhu C."/>
            <person name="Cai Y."/>
            <person name="He Y."/>
            <person name="Gan X."/>
            <person name="Zeng H."/>
            <person name="Yu D."/>
            <person name="Zhu Y."/>
            <person name="Jiang H."/>
            <person name="Qiu Q."/>
            <person name="Yang H."/>
            <person name="Zhang Y.E."/>
            <person name="Wang W."/>
            <person name="Zhu M."/>
            <person name="He S."/>
            <person name="Zhang G."/>
        </authorList>
    </citation>
    <scope>NUCLEOTIDE SEQUENCE</scope>
    <source>
        <strain evidence="16">Allg_001</strain>
    </source>
</reference>
<evidence type="ECO:0000256" key="1">
    <source>
        <dbReference type="ARBA" id="ARBA00004479"/>
    </source>
</evidence>
<keyword evidence="9" id="KW-1015">Disulfide bond</keyword>
<evidence type="ECO:0000256" key="7">
    <source>
        <dbReference type="ARBA" id="ARBA00022989"/>
    </source>
</evidence>
<evidence type="ECO:0000256" key="12">
    <source>
        <dbReference type="ARBA" id="ARBA00023319"/>
    </source>
</evidence>
<evidence type="ECO:0000256" key="11">
    <source>
        <dbReference type="ARBA" id="ARBA00023180"/>
    </source>
</evidence>
<dbReference type="PROSITE" id="PS50835">
    <property type="entry name" value="IG_LIKE"/>
    <property type="match status" value="3"/>
</dbReference>
<evidence type="ECO:0000256" key="5">
    <source>
        <dbReference type="ARBA" id="ARBA00022737"/>
    </source>
</evidence>
<dbReference type="EMBL" id="JAAWVO010010657">
    <property type="protein sequence ID" value="MBN3313131.1"/>
    <property type="molecule type" value="Genomic_DNA"/>
</dbReference>
<evidence type="ECO:0000259" key="15">
    <source>
        <dbReference type="PROSITE" id="PS50835"/>
    </source>
</evidence>
<comment type="similarity">
    <text evidence="2">Belongs to the interleukin-1 receptor family.</text>
</comment>
<accession>A0A8J7NGN0</accession>
<dbReference type="PROSITE" id="PS50104">
    <property type="entry name" value="TIR"/>
    <property type="match status" value="1"/>
</dbReference>
<keyword evidence="6" id="KW-0378">Hydrolase</keyword>
<dbReference type="InterPro" id="IPR041416">
    <property type="entry name" value="IL-1RAcP-like_ig"/>
</dbReference>
<keyword evidence="11" id="KW-0325">Glycoprotein</keyword>
<evidence type="ECO:0000256" key="8">
    <source>
        <dbReference type="ARBA" id="ARBA00023136"/>
    </source>
</evidence>
<evidence type="ECO:0000259" key="14">
    <source>
        <dbReference type="PROSITE" id="PS50104"/>
    </source>
</evidence>
<evidence type="ECO:0000313" key="17">
    <source>
        <dbReference type="Proteomes" id="UP000736164"/>
    </source>
</evidence>
<dbReference type="SUPFAM" id="SSF52200">
    <property type="entry name" value="Toll/Interleukin receptor TIR domain"/>
    <property type="match status" value="1"/>
</dbReference>
<dbReference type="PRINTS" id="PR01537">
    <property type="entry name" value="INTRLKN1R1F"/>
</dbReference>
<dbReference type="GO" id="GO:0016787">
    <property type="term" value="F:hydrolase activity"/>
    <property type="evidence" value="ECO:0007669"/>
    <property type="project" value="UniProtKB-KW"/>
</dbReference>
<dbReference type="Proteomes" id="UP000736164">
    <property type="component" value="Unassembled WGS sequence"/>
</dbReference>
<keyword evidence="3 13" id="KW-0812">Transmembrane</keyword>
<dbReference type="SMART" id="SM00255">
    <property type="entry name" value="TIR"/>
    <property type="match status" value="1"/>
</dbReference>
<dbReference type="InterPro" id="IPR015621">
    <property type="entry name" value="IL-1_rcpt_fam"/>
</dbReference>
<dbReference type="Gene3D" id="2.60.40.10">
    <property type="entry name" value="Immunoglobulins"/>
    <property type="match status" value="3"/>
</dbReference>
<feature type="non-terminal residue" evidence="16">
    <location>
        <position position="536"/>
    </location>
</feature>
<keyword evidence="10" id="KW-0675">Receptor</keyword>
<dbReference type="InterPro" id="IPR000157">
    <property type="entry name" value="TIR_dom"/>
</dbReference>
<keyword evidence="7 13" id="KW-1133">Transmembrane helix</keyword>
<dbReference type="InterPro" id="IPR036179">
    <property type="entry name" value="Ig-like_dom_sf"/>
</dbReference>
<feature type="transmembrane region" description="Helical" evidence="13">
    <location>
        <begin position="315"/>
        <end position="340"/>
    </location>
</feature>
<dbReference type="SUPFAM" id="SSF48726">
    <property type="entry name" value="Immunoglobulin"/>
    <property type="match status" value="1"/>
</dbReference>
<evidence type="ECO:0000256" key="13">
    <source>
        <dbReference type="SAM" id="Phobius"/>
    </source>
</evidence>
<comment type="subcellular location">
    <subcellularLocation>
        <location evidence="1">Membrane</location>
        <topology evidence="1">Single-pass type I membrane protein</topology>
    </subcellularLocation>
</comment>
<dbReference type="Pfam" id="PF01582">
    <property type="entry name" value="TIR"/>
    <property type="match status" value="1"/>
</dbReference>
<keyword evidence="12" id="KW-0393">Immunoglobulin domain</keyword>
<feature type="domain" description="Ig-like" evidence="15">
    <location>
        <begin position="1"/>
        <end position="77"/>
    </location>
</feature>
<feature type="non-terminal residue" evidence="16">
    <location>
        <position position="1"/>
    </location>
</feature>
<evidence type="ECO:0000256" key="4">
    <source>
        <dbReference type="ARBA" id="ARBA00022729"/>
    </source>
</evidence>
<dbReference type="Pfam" id="PF18452">
    <property type="entry name" value="Ig_6"/>
    <property type="match status" value="1"/>
</dbReference>
<dbReference type="PANTHER" id="PTHR11890">
    <property type="entry name" value="INTERLEUKIN-1 RECEPTOR FAMILY MEMBER"/>
    <property type="match status" value="1"/>
</dbReference>
<dbReference type="GO" id="GO:0016020">
    <property type="term" value="C:membrane"/>
    <property type="evidence" value="ECO:0007669"/>
    <property type="project" value="UniProtKB-SubCell"/>
</dbReference>
<dbReference type="FunFam" id="2.60.40.10:FF:000284">
    <property type="entry name" value="interleukin-1 receptor accessory protein-like 1"/>
    <property type="match status" value="1"/>
</dbReference>